<name>A0A9P8CMG5_9HYPO</name>
<sequence>MLPAQGLPPLPDFDSGVRALAAQNMRRRPYTDEQADFIIYGRHEMRYSWKMLSNAFNLTFRQRRPRKCLQGCYYRKNLHVPLWDSNGLLVFGSDDALQPQYFRLRCDHNPKGEDIGLCRRYPERACTYSWVLPGMRLRASELGKSNVAIWSLADVSKQSGENHSCTKGGCRRRGEGFGGIRCRLAATTSRVSSGAME</sequence>
<accession>A0A9P8CMG5</accession>
<dbReference type="EMBL" id="MU251275">
    <property type="protein sequence ID" value="KAG9250666.1"/>
    <property type="molecule type" value="Genomic_DNA"/>
</dbReference>
<protein>
    <submittedName>
        <fullName evidence="1">Uncharacterized protein</fullName>
    </submittedName>
</protein>
<dbReference type="GeneID" id="70295071"/>
<reference evidence="1" key="1">
    <citation type="journal article" date="2021" name="IMA Fungus">
        <title>Genomic characterization of three marine fungi, including Emericellopsis atlantica sp. nov. with signatures of a generalist lifestyle and marine biomass degradation.</title>
        <authorList>
            <person name="Hagestad O.C."/>
            <person name="Hou L."/>
            <person name="Andersen J.H."/>
            <person name="Hansen E.H."/>
            <person name="Altermark B."/>
            <person name="Li C."/>
            <person name="Kuhnert E."/>
            <person name="Cox R.J."/>
            <person name="Crous P.W."/>
            <person name="Spatafora J.W."/>
            <person name="Lail K."/>
            <person name="Amirebrahimi M."/>
            <person name="Lipzen A."/>
            <person name="Pangilinan J."/>
            <person name="Andreopoulos W."/>
            <person name="Hayes R.D."/>
            <person name="Ng V."/>
            <person name="Grigoriev I.V."/>
            <person name="Jackson S.A."/>
            <person name="Sutton T.D.S."/>
            <person name="Dobson A.D.W."/>
            <person name="Rama T."/>
        </authorList>
    </citation>
    <scope>NUCLEOTIDE SEQUENCE</scope>
    <source>
        <strain evidence="1">TS7</strain>
    </source>
</reference>
<proteinExistence type="predicted"/>
<gene>
    <name evidence="1" type="ORF">F5Z01DRAFT_665626</name>
</gene>
<dbReference type="OrthoDB" id="3921745at2759"/>
<evidence type="ECO:0000313" key="1">
    <source>
        <dbReference type="EMBL" id="KAG9250666.1"/>
    </source>
</evidence>
<dbReference type="RefSeq" id="XP_046114590.1">
    <property type="nucleotide sequence ID" value="XM_046264168.1"/>
</dbReference>
<dbReference type="Proteomes" id="UP000887229">
    <property type="component" value="Unassembled WGS sequence"/>
</dbReference>
<evidence type="ECO:0000313" key="2">
    <source>
        <dbReference type="Proteomes" id="UP000887229"/>
    </source>
</evidence>
<keyword evidence="2" id="KW-1185">Reference proteome</keyword>
<organism evidence="1 2">
    <name type="scientific">Emericellopsis atlantica</name>
    <dbReference type="NCBI Taxonomy" id="2614577"/>
    <lineage>
        <taxon>Eukaryota</taxon>
        <taxon>Fungi</taxon>
        <taxon>Dikarya</taxon>
        <taxon>Ascomycota</taxon>
        <taxon>Pezizomycotina</taxon>
        <taxon>Sordariomycetes</taxon>
        <taxon>Hypocreomycetidae</taxon>
        <taxon>Hypocreales</taxon>
        <taxon>Bionectriaceae</taxon>
        <taxon>Emericellopsis</taxon>
    </lineage>
</organism>
<dbReference type="AlphaFoldDB" id="A0A9P8CMG5"/>
<comment type="caution">
    <text evidence="1">The sequence shown here is derived from an EMBL/GenBank/DDBJ whole genome shotgun (WGS) entry which is preliminary data.</text>
</comment>